<evidence type="ECO:0000313" key="2">
    <source>
        <dbReference type="EMBL" id="GER36359.1"/>
    </source>
</evidence>
<accession>A0A5A7PU61</accession>
<feature type="chain" id="PRO_5023027744" evidence="1">
    <location>
        <begin position="29"/>
        <end position="271"/>
    </location>
</feature>
<dbReference type="AlphaFoldDB" id="A0A5A7PU61"/>
<evidence type="ECO:0000313" key="3">
    <source>
        <dbReference type="Proteomes" id="UP000325081"/>
    </source>
</evidence>
<organism evidence="2 3">
    <name type="scientific">Striga asiatica</name>
    <name type="common">Asiatic witchweed</name>
    <name type="synonym">Buchnera asiatica</name>
    <dbReference type="NCBI Taxonomy" id="4170"/>
    <lineage>
        <taxon>Eukaryota</taxon>
        <taxon>Viridiplantae</taxon>
        <taxon>Streptophyta</taxon>
        <taxon>Embryophyta</taxon>
        <taxon>Tracheophyta</taxon>
        <taxon>Spermatophyta</taxon>
        <taxon>Magnoliopsida</taxon>
        <taxon>eudicotyledons</taxon>
        <taxon>Gunneridae</taxon>
        <taxon>Pentapetalae</taxon>
        <taxon>asterids</taxon>
        <taxon>lamiids</taxon>
        <taxon>Lamiales</taxon>
        <taxon>Orobanchaceae</taxon>
        <taxon>Buchnereae</taxon>
        <taxon>Striga</taxon>
    </lineage>
</organism>
<protein>
    <submittedName>
        <fullName evidence="2">Mothers against decapentaplegic homolog 4</fullName>
    </submittedName>
</protein>
<gene>
    <name evidence="2" type="ORF">STAS_12694</name>
</gene>
<evidence type="ECO:0000256" key="1">
    <source>
        <dbReference type="SAM" id="SignalP"/>
    </source>
</evidence>
<dbReference type="Proteomes" id="UP000325081">
    <property type="component" value="Unassembled WGS sequence"/>
</dbReference>
<feature type="signal peptide" evidence="1">
    <location>
        <begin position="1"/>
        <end position="28"/>
    </location>
</feature>
<reference evidence="3" key="1">
    <citation type="journal article" date="2019" name="Curr. Biol.">
        <title>Genome Sequence of Striga asiatica Provides Insight into the Evolution of Plant Parasitism.</title>
        <authorList>
            <person name="Yoshida S."/>
            <person name="Kim S."/>
            <person name="Wafula E.K."/>
            <person name="Tanskanen J."/>
            <person name="Kim Y.M."/>
            <person name="Honaas L."/>
            <person name="Yang Z."/>
            <person name="Spallek T."/>
            <person name="Conn C.E."/>
            <person name="Ichihashi Y."/>
            <person name="Cheong K."/>
            <person name="Cui S."/>
            <person name="Der J.P."/>
            <person name="Gundlach H."/>
            <person name="Jiao Y."/>
            <person name="Hori C."/>
            <person name="Ishida J.K."/>
            <person name="Kasahara H."/>
            <person name="Kiba T."/>
            <person name="Kim M.S."/>
            <person name="Koo N."/>
            <person name="Laohavisit A."/>
            <person name="Lee Y.H."/>
            <person name="Lumba S."/>
            <person name="McCourt P."/>
            <person name="Mortimer J.C."/>
            <person name="Mutuku J.M."/>
            <person name="Nomura T."/>
            <person name="Sasaki-Sekimoto Y."/>
            <person name="Seto Y."/>
            <person name="Wang Y."/>
            <person name="Wakatake T."/>
            <person name="Sakakibara H."/>
            <person name="Demura T."/>
            <person name="Yamaguchi S."/>
            <person name="Yoneyama K."/>
            <person name="Manabe R.I."/>
            <person name="Nelson D.C."/>
            <person name="Schulman A.H."/>
            <person name="Timko M.P."/>
            <person name="dePamphilis C.W."/>
            <person name="Choi D."/>
            <person name="Shirasu K."/>
        </authorList>
    </citation>
    <scope>NUCLEOTIDE SEQUENCE [LARGE SCALE GENOMIC DNA]</scope>
    <source>
        <strain evidence="3">cv. UVA1</strain>
    </source>
</reference>
<sequence length="271" mass="30775">MSSPLAQSIHRRPQVLFLVLLSPPSSSASSTSERPSPLLPFPLTRPPADPTSGDHFLLLLRIAQQHSNEFSLSPAIFSDRLLRRDPSRLLRSQPPRAGLSSSDFPAAALFSVIIAFMYFSFHFKVLGKPETTSDARLLFCFSLKLLRKSRNIFVNGNAEIARFERKKVSKPTSNTIVLRYHHMKSKEITNLVAKQNTRFLHRSPHYITPPKTHTNKSNILRGSNRVIVRQITVQQENQEEEEEEEGRGSRCQSSSLTIFFCERTISLPFSF</sequence>
<proteinExistence type="predicted"/>
<comment type="caution">
    <text evidence="2">The sequence shown here is derived from an EMBL/GenBank/DDBJ whole genome shotgun (WGS) entry which is preliminary data.</text>
</comment>
<keyword evidence="3" id="KW-1185">Reference proteome</keyword>
<dbReference type="EMBL" id="BKCP01005161">
    <property type="protein sequence ID" value="GER36359.1"/>
    <property type="molecule type" value="Genomic_DNA"/>
</dbReference>
<name>A0A5A7PU61_STRAF</name>
<keyword evidence="1" id="KW-0732">Signal</keyword>